<dbReference type="AlphaFoldDB" id="A0A4Q9KXU0"/>
<comment type="caution">
    <text evidence="16">The sequence shown here is derived from an EMBL/GenBank/DDBJ whole genome shotgun (WGS) entry which is preliminary data.</text>
</comment>
<evidence type="ECO:0000256" key="14">
    <source>
        <dbReference type="PIRSR" id="PIRSR004930-1"/>
    </source>
</evidence>
<feature type="binding site" evidence="14">
    <location>
        <position position="191"/>
    </location>
    <ligand>
        <name>ATP</name>
        <dbReference type="ChEBI" id="CHEBI:30616"/>
    </ligand>
</feature>
<dbReference type="GO" id="GO:0061710">
    <property type="term" value="F:L-threonylcarbamoyladenylate synthase"/>
    <property type="evidence" value="ECO:0007669"/>
    <property type="project" value="UniProtKB-EC"/>
</dbReference>
<dbReference type="PANTHER" id="PTHR17490">
    <property type="entry name" value="SUA5"/>
    <property type="match status" value="1"/>
</dbReference>
<dbReference type="InterPro" id="IPR017945">
    <property type="entry name" value="DHBP_synth_RibB-like_a/b_dom"/>
</dbReference>
<dbReference type="InterPro" id="IPR010923">
    <property type="entry name" value="T(6)A37_SUA5"/>
</dbReference>
<evidence type="ECO:0000256" key="9">
    <source>
        <dbReference type="ARBA" id="ARBA00022741"/>
    </source>
</evidence>
<dbReference type="InterPro" id="IPR006070">
    <property type="entry name" value="Sua5-like_dom"/>
</dbReference>
<evidence type="ECO:0000256" key="13">
    <source>
        <dbReference type="PIRNR" id="PIRNR004930"/>
    </source>
</evidence>
<dbReference type="GO" id="GO:0005524">
    <property type="term" value="F:ATP binding"/>
    <property type="evidence" value="ECO:0007669"/>
    <property type="project" value="UniProtKB-UniRule"/>
</dbReference>
<evidence type="ECO:0000256" key="12">
    <source>
        <dbReference type="ARBA" id="ARBA00048366"/>
    </source>
</evidence>
<evidence type="ECO:0000256" key="5">
    <source>
        <dbReference type="ARBA" id="ARBA00022490"/>
    </source>
</evidence>
<dbReference type="EMBL" id="PITJ01001330">
    <property type="protein sequence ID" value="TBT99475.1"/>
    <property type="molecule type" value="Genomic_DNA"/>
</dbReference>
<evidence type="ECO:0000256" key="4">
    <source>
        <dbReference type="ARBA" id="ARBA00015492"/>
    </source>
</evidence>
<evidence type="ECO:0000256" key="6">
    <source>
        <dbReference type="ARBA" id="ARBA00022679"/>
    </source>
</evidence>
<organism evidence="16 17">
    <name type="scientific">Hamiltosporidium tvaerminnensis</name>
    <dbReference type="NCBI Taxonomy" id="1176355"/>
    <lineage>
        <taxon>Eukaryota</taxon>
        <taxon>Fungi</taxon>
        <taxon>Fungi incertae sedis</taxon>
        <taxon>Microsporidia</taxon>
        <taxon>Dubosqiidae</taxon>
        <taxon>Hamiltosporidium</taxon>
    </lineage>
</organism>
<feature type="binding site" evidence="14">
    <location>
        <position position="30"/>
    </location>
    <ligand>
        <name>L-threonine</name>
        <dbReference type="ChEBI" id="CHEBI:57926"/>
    </ligand>
</feature>
<evidence type="ECO:0000256" key="7">
    <source>
        <dbReference type="ARBA" id="ARBA00022694"/>
    </source>
</evidence>
<keyword evidence="7 13" id="KW-0819">tRNA processing</keyword>
<evidence type="ECO:0000313" key="17">
    <source>
        <dbReference type="Proteomes" id="UP000292362"/>
    </source>
</evidence>
<comment type="function">
    <text evidence="13">Required for the formation of a threonylcarbamoyl group on adenosine at position 37 (t(6)A37) in tRNAs that read codons beginning with adenine.</text>
</comment>
<evidence type="ECO:0000256" key="11">
    <source>
        <dbReference type="ARBA" id="ARBA00029774"/>
    </source>
</evidence>
<dbReference type="Proteomes" id="UP000292362">
    <property type="component" value="Unassembled WGS sequence"/>
</dbReference>
<protein>
    <recommendedName>
        <fullName evidence="4 13">Threonylcarbamoyl-AMP synthase</fullName>
        <shortName evidence="13">TC-AMP synthase</shortName>
        <ecNumber evidence="3 13">2.7.7.87</ecNumber>
    </recommendedName>
    <alternativeName>
        <fullName evidence="11 13">L-threonylcarbamoyladenylate synthase</fullName>
    </alternativeName>
</protein>
<reference evidence="16 17" key="1">
    <citation type="submission" date="2017-12" db="EMBL/GenBank/DDBJ databases">
        <authorList>
            <person name="Pombert J.-F."/>
            <person name="Haag K.L."/>
            <person name="Ebert D."/>
        </authorList>
    </citation>
    <scope>NUCLEOTIDE SEQUENCE [LARGE SCALE GENOMIC DNA]</scope>
    <source>
        <strain evidence="16">FI-OER-3-3</strain>
    </source>
</reference>
<evidence type="ECO:0000256" key="2">
    <source>
        <dbReference type="ARBA" id="ARBA00007663"/>
    </source>
</evidence>
<evidence type="ECO:0000256" key="10">
    <source>
        <dbReference type="ARBA" id="ARBA00022840"/>
    </source>
</evidence>
<dbReference type="VEuPathDB" id="MicrosporidiaDB:CWI37_1330p0020"/>
<dbReference type="InterPro" id="IPR038385">
    <property type="entry name" value="Sua5/YwlC_C"/>
</dbReference>
<dbReference type="NCBIfam" id="TIGR00057">
    <property type="entry name" value="L-threonylcarbamoyladenylate synthase"/>
    <property type="match status" value="1"/>
</dbReference>
<accession>A0A4Q9KXU0</accession>
<feature type="domain" description="YrdC-like" evidence="15">
    <location>
        <begin position="6"/>
        <end position="195"/>
    </location>
</feature>
<dbReference type="InterPro" id="IPR050156">
    <property type="entry name" value="TC-AMP_synthase_SUA5"/>
</dbReference>
<keyword evidence="8 13" id="KW-0548">Nucleotidyltransferase</keyword>
<dbReference type="Gene3D" id="3.90.870.10">
    <property type="entry name" value="DHBP synthase"/>
    <property type="match status" value="1"/>
</dbReference>
<feature type="binding site" evidence="14">
    <location>
        <position position="177"/>
    </location>
    <ligand>
        <name>L-threonine</name>
        <dbReference type="ChEBI" id="CHEBI:57926"/>
    </ligand>
</feature>
<feature type="binding site" evidence="14">
    <location>
        <position position="147"/>
    </location>
    <ligand>
        <name>ATP</name>
        <dbReference type="ChEBI" id="CHEBI:30616"/>
    </ligand>
</feature>
<dbReference type="PANTHER" id="PTHR17490:SF16">
    <property type="entry name" value="THREONYLCARBAMOYL-AMP SYNTHASE"/>
    <property type="match status" value="1"/>
</dbReference>
<dbReference type="EC" id="2.7.7.87" evidence="3 13"/>
<dbReference type="GO" id="GO:0005737">
    <property type="term" value="C:cytoplasm"/>
    <property type="evidence" value="ECO:0007669"/>
    <property type="project" value="UniProtKB-SubCell"/>
</dbReference>
<evidence type="ECO:0000256" key="8">
    <source>
        <dbReference type="ARBA" id="ARBA00022695"/>
    </source>
</evidence>
<dbReference type="Pfam" id="PF01300">
    <property type="entry name" value="Sua5_yciO_yrdC"/>
    <property type="match status" value="1"/>
</dbReference>
<keyword evidence="10 13" id="KW-0067">ATP-binding</keyword>
<dbReference type="GO" id="GO:0000049">
    <property type="term" value="F:tRNA binding"/>
    <property type="evidence" value="ECO:0007669"/>
    <property type="project" value="TreeGrafter"/>
</dbReference>
<dbReference type="GO" id="GO:0008033">
    <property type="term" value="P:tRNA processing"/>
    <property type="evidence" value="ECO:0007669"/>
    <property type="project" value="UniProtKB-KW"/>
</dbReference>
<dbReference type="Gene3D" id="3.40.50.11030">
    <property type="entry name" value="Threonylcarbamoyl-AMP synthase, C-terminal domain"/>
    <property type="match status" value="1"/>
</dbReference>
<dbReference type="InterPro" id="IPR005145">
    <property type="entry name" value="Sua5_C"/>
</dbReference>
<evidence type="ECO:0000313" key="16">
    <source>
        <dbReference type="EMBL" id="TBT99475.1"/>
    </source>
</evidence>
<evidence type="ECO:0000256" key="3">
    <source>
        <dbReference type="ARBA" id="ARBA00012584"/>
    </source>
</evidence>
<feature type="binding site" evidence="14">
    <location>
        <position position="62"/>
    </location>
    <ligand>
        <name>L-threonine</name>
        <dbReference type="ChEBI" id="CHEBI:57926"/>
    </ligand>
</feature>
<feature type="binding site" evidence="14">
    <location>
        <position position="117"/>
    </location>
    <ligand>
        <name>L-threonine</name>
        <dbReference type="ChEBI" id="CHEBI:57926"/>
    </ligand>
</feature>
<dbReference type="PIRSF" id="PIRSF004930">
    <property type="entry name" value="Tln_factor_SUA5"/>
    <property type="match status" value="1"/>
</dbReference>
<proteinExistence type="inferred from homology"/>
<dbReference type="Pfam" id="PF03481">
    <property type="entry name" value="Sua5_C"/>
    <property type="match status" value="1"/>
</dbReference>
<gene>
    <name evidence="16" type="ORF">CWI37_1330p0020</name>
</gene>
<feature type="binding site" evidence="14">
    <location>
        <position position="57"/>
    </location>
    <ligand>
        <name>ATP</name>
        <dbReference type="ChEBI" id="CHEBI:30616"/>
    </ligand>
</feature>
<comment type="subcellular location">
    <subcellularLocation>
        <location evidence="1 13">Cytoplasm</location>
    </subcellularLocation>
</comment>
<dbReference type="GO" id="GO:0006450">
    <property type="term" value="P:regulation of translational fidelity"/>
    <property type="evidence" value="ECO:0007669"/>
    <property type="project" value="TreeGrafter"/>
</dbReference>
<evidence type="ECO:0000259" key="15">
    <source>
        <dbReference type="PROSITE" id="PS51163"/>
    </source>
</evidence>
<feature type="binding site" evidence="14">
    <location>
        <position position="265"/>
    </location>
    <ligand>
        <name>ATP</name>
        <dbReference type="ChEBI" id="CHEBI:30616"/>
    </ligand>
</feature>
<dbReference type="SUPFAM" id="SSF55821">
    <property type="entry name" value="YrdC/RibB"/>
    <property type="match status" value="1"/>
</dbReference>
<name>A0A4Q9KXU0_9MICR</name>
<comment type="similarity">
    <text evidence="2 13">Belongs to the SUA5 family.</text>
</comment>
<keyword evidence="5 13" id="KW-0963">Cytoplasm</keyword>
<keyword evidence="9 13" id="KW-0547">Nucleotide-binding</keyword>
<feature type="binding site" evidence="14">
    <location>
        <position position="53"/>
    </location>
    <ligand>
        <name>ATP</name>
        <dbReference type="ChEBI" id="CHEBI:30616"/>
    </ligand>
</feature>
<dbReference type="GO" id="GO:0003725">
    <property type="term" value="F:double-stranded RNA binding"/>
    <property type="evidence" value="ECO:0007669"/>
    <property type="project" value="UniProtKB-UniRule"/>
</dbReference>
<evidence type="ECO:0000256" key="1">
    <source>
        <dbReference type="ARBA" id="ARBA00004496"/>
    </source>
</evidence>
<feature type="binding site" evidence="14">
    <location>
        <position position="113"/>
    </location>
    <ligand>
        <name>ATP</name>
        <dbReference type="ChEBI" id="CHEBI:30616"/>
    </ligand>
</feature>
<sequence length="412" mass="47237">MNTKIIHKKDYDFSKTKEYFKDVVILPTETVYGMAADIYNINAIQRIYEVKNRPHDNPLIVHISSLKMLDSLIEGPINIFNSKLIEKYWPGPLTLIFEAKKTLSHILTNNLSTVAIRMPDCEFTLNVIEHLGHPIVMPSANLSGRPSTTSASHVFDDLNGKVPLIIDGDECLLGIESTVVNCLSHVPTILRPGSITYEEICNTLQHKVEICTSLKNKPQQILPNISNNHSITTNESENTENRLNIEFENKDSSAYLSPGMKYKHYSPEKPLYLIKQNGNLINEIIISKVKENKNIIGCIVNTMNVFTKQTLETFKLIEIDGEEYHKKIYNEEIRNNLLHEENMEEIKCNKSESPVIYVFCYKNDKKLFAEKLFKYLRFYDKMCDCIIAIGTEYTEEGLAVMDRLEKASTEIF</sequence>
<feature type="binding site" evidence="14">
    <location>
        <position position="139"/>
    </location>
    <ligand>
        <name>ATP</name>
        <dbReference type="ChEBI" id="CHEBI:30616"/>
    </ligand>
</feature>
<comment type="catalytic activity">
    <reaction evidence="12 13">
        <text>L-threonine + hydrogencarbonate + ATP = L-threonylcarbamoyladenylate + diphosphate + H2O</text>
        <dbReference type="Rhea" id="RHEA:36407"/>
        <dbReference type="ChEBI" id="CHEBI:15377"/>
        <dbReference type="ChEBI" id="CHEBI:17544"/>
        <dbReference type="ChEBI" id="CHEBI:30616"/>
        <dbReference type="ChEBI" id="CHEBI:33019"/>
        <dbReference type="ChEBI" id="CHEBI:57926"/>
        <dbReference type="ChEBI" id="CHEBI:73682"/>
        <dbReference type="EC" id="2.7.7.87"/>
    </reaction>
</comment>
<dbReference type="PROSITE" id="PS51163">
    <property type="entry name" value="YRDC"/>
    <property type="match status" value="1"/>
</dbReference>
<keyword evidence="6 13" id="KW-0808">Transferase</keyword>